<proteinExistence type="predicted"/>
<evidence type="ECO:0000313" key="2">
    <source>
        <dbReference type="Proteomes" id="UP001610446"/>
    </source>
</evidence>
<dbReference type="Proteomes" id="UP001610446">
    <property type="component" value="Unassembled WGS sequence"/>
</dbReference>
<comment type="caution">
    <text evidence="1">The sequence shown here is derived from an EMBL/GenBank/DDBJ whole genome shotgun (WGS) entry which is preliminary data.</text>
</comment>
<gene>
    <name evidence="1" type="ORF">BJY01DRAFT_201378</name>
</gene>
<evidence type="ECO:0008006" key="3">
    <source>
        <dbReference type="Google" id="ProtNLM"/>
    </source>
</evidence>
<keyword evidence="2" id="KW-1185">Reference proteome</keyword>
<reference evidence="1 2" key="1">
    <citation type="submission" date="2024-07" db="EMBL/GenBank/DDBJ databases">
        <title>Section-level genome sequencing and comparative genomics of Aspergillus sections Usti and Cavernicolus.</title>
        <authorList>
            <consortium name="Lawrence Berkeley National Laboratory"/>
            <person name="Nybo J.L."/>
            <person name="Vesth T.C."/>
            <person name="Theobald S."/>
            <person name="Frisvad J.C."/>
            <person name="Larsen T.O."/>
            <person name="Kjaerboelling I."/>
            <person name="Rothschild-Mancinelli K."/>
            <person name="Lyhne E.K."/>
            <person name="Kogle M.E."/>
            <person name="Barry K."/>
            <person name="Clum A."/>
            <person name="Na H."/>
            <person name="Ledsgaard L."/>
            <person name="Lin J."/>
            <person name="Lipzen A."/>
            <person name="Kuo A."/>
            <person name="Riley R."/>
            <person name="Mondo S."/>
            <person name="Labutti K."/>
            <person name="Haridas S."/>
            <person name="Pangalinan J."/>
            <person name="Salamov A.A."/>
            <person name="Simmons B.A."/>
            <person name="Magnuson J.K."/>
            <person name="Chen J."/>
            <person name="Drula E."/>
            <person name="Henrissat B."/>
            <person name="Wiebenga A."/>
            <person name="Lubbers R.J."/>
            <person name="Gomes A.C."/>
            <person name="Makela M.R."/>
            <person name="Stajich J."/>
            <person name="Grigoriev I.V."/>
            <person name="Mortensen U.H."/>
            <person name="De Vries R.P."/>
            <person name="Baker S.E."/>
            <person name="Andersen M.R."/>
        </authorList>
    </citation>
    <scope>NUCLEOTIDE SEQUENCE [LARGE SCALE GENOMIC DNA]</scope>
    <source>
        <strain evidence="1 2">CBS 123904</strain>
    </source>
</reference>
<sequence length="762" mass="87088">MSDPFDLPVELLDPILDLASGTDLEVDGDHSERLDRRLLRSLLLVNRKWYHGLLPRVYSSWYYNGACHSYMSLWRFLRTVLTSPHIAVLVKTLNVGNWGHGTPFYLSHEVQEPSPADRDLLSEAICRIGVAHLEDDILEKFSVPTPTDHRPLMALLLACLPNLSTLHAHVPKSDPYLQAIMLESLKRPVLANLRELHVFPEVPIFDQELNGSPGYEWQTRTFDRLELDITWPLLFLHSLHTVFIHDLDTRDLALLLKDHRAASNCICHVRHLHVATHTLSECLPDDVCALLTLPKSLKTVSFAWKSYKFKHGVAKNDITWKISNEQVWAALQQHAPTLESVDIEHGRGSGARHRMWRDHFGSLASFTRLKKLVIPLEVLVGLDHSLLSTSLPASLEIVMLPTDSLRIDRLSPVLGELSSVIASALPRLKQLWLNDQRLYDPDGSVTEPYQRLRMACTQRGIQLLGYQTEDPSPFRRAAVCTRLRHPDILLREDGYQRLALEHEHQPELKDGSYDDDYFAHIWPHRFYDHRGIPAFMLYEDMRSERYLYPLISFAVYFTHPAAAGNHTQNNKLLALFVLIRREMTNFHFRLDIYFLPRASEEDCMAHYRAQKAISKNSRVTCDLTERVLRNRLTEPPPPSSFPSGGWISMVDEFTRDGRAWGGALCICIERDWAANGEKLCCLLFDSAGDSGAGNDDDDDDDAALLPRCWKEWLPISGSSPGVEERGETDTAAAWMYDLALPLRDGFSKVRQEARNRGWNRWC</sequence>
<dbReference type="EMBL" id="JBFXLU010000001">
    <property type="protein sequence ID" value="KAL2858596.1"/>
    <property type="molecule type" value="Genomic_DNA"/>
</dbReference>
<accession>A0ABR4L2E7</accession>
<organism evidence="1 2">
    <name type="scientific">Aspergillus pseudoustus</name>
    <dbReference type="NCBI Taxonomy" id="1810923"/>
    <lineage>
        <taxon>Eukaryota</taxon>
        <taxon>Fungi</taxon>
        <taxon>Dikarya</taxon>
        <taxon>Ascomycota</taxon>
        <taxon>Pezizomycotina</taxon>
        <taxon>Eurotiomycetes</taxon>
        <taxon>Eurotiomycetidae</taxon>
        <taxon>Eurotiales</taxon>
        <taxon>Aspergillaceae</taxon>
        <taxon>Aspergillus</taxon>
        <taxon>Aspergillus subgen. Nidulantes</taxon>
    </lineage>
</organism>
<name>A0ABR4L2E7_9EURO</name>
<protein>
    <recommendedName>
        <fullName evidence="3">F-box domain-containing protein</fullName>
    </recommendedName>
</protein>
<evidence type="ECO:0000313" key="1">
    <source>
        <dbReference type="EMBL" id="KAL2858596.1"/>
    </source>
</evidence>